<comment type="similarity">
    <text evidence="1">Belongs to the isochorismatase family.</text>
</comment>
<dbReference type="RefSeq" id="WP_125555696.1">
    <property type="nucleotide sequence ID" value="NZ_RBVX01000007.1"/>
</dbReference>
<evidence type="ECO:0000259" key="3">
    <source>
        <dbReference type="Pfam" id="PF00857"/>
    </source>
</evidence>
<sequence>MNIKQSALVLIDLQKESNFGLLHMDDVIANSKHLIKACRQAGIPIIYTRQINRKDGIALSKGEPLNEDGTPFYYASHTENIEIIDALQPQDEDIVIDKHRWSAFFDTSLDLVLKSLGVKDLIIGGVVTDGCLMTSVFDAYFRDYDIHLIKDICSASNDGSHMSSLMTMANWIYTLQMYDTSQFIKRLNNESFRHWQCPHPDSLPFTPETMRESYHQLHPGKEVY</sequence>
<gene>
    <name evidence="4" type="ORF">D7Z54_10040</name>
</gene>
<reference evidence="4 5" key="1">
    <citation type="submission" date="2018-10" db="EMBL/GenBank/DDBJ databases">
        <title>Draft genome sequence of Bacillus salarius IM0101, isolated from a hypersaline soil in Inner Mongolia, China.</title>
        <authorList>
            <person name="Yamprayoonswat W."/>
            <person name="Boonvisut S."/>
            <person name="Jumpathong W."/>
            <person name="Sittihan S."/>
            <person name="Ruangsuj P."/>
            <person name="Wanthongcharoen S."/>
            <person name="Thongpramul N."/>
            <person name="Pimmason S."/>
            <person name="Yu B."/>
            <person name="Yasawong M."/>
        </authorList>
    </citation>
    <scope>NUCLEOTIDE SEQUENCE [LARGE SCALE GENOMIC DNA]</scope>
    <source>
        <strain evidence="4 5">IM0101</strain>
    </source>
</reference>
<dbReference type="SUPFAM" id="SSF52499">
    <property type="entry name" value="Isochorismatase-like hydrolases"/>
    <property type="match status" value="1"/>
</dbReference>
<dbReference type="InterPro" id="IPR050272">
    <property type="entry name" value="Isochorismatase-like_hydrls"/>
</dbReference>
<organism evidence="4 5">
    <name type="scientific">Salibacterium salarium</name>
    <dbReference type="NCBI Taxonomy" id="284579"/>
    <lineage>
        <taxon>Bacteria</taxon>
        <taxon>Bacillati</taxon>
        <taxon>Bacillota</taxon>
        <taxon>Bacilli</taxon>
        <taxon>Bacillales</taxon>
        <taxon>Bacillaceae</taxon>
    </lineage>
</organism>
<dbReference type="Pfam" id="PF00857">
    <property type="entry name" value="Isochorismatase"/>
    <property type="match status" value="1"/>
</dbReference>
<dbReference type="AlphaFoldDB" id="A0A428N5U4"/>
<dbReference type="CDD" id="cd00431">
    <property type="entry name" value="cysteine_hydrolases"/>
    <property type="match status" value="1"/>
</dbReference>
<evidence type="ECO:0000313" key="4">
    <source>
        <dbReference type="EMBL" id="RSL33639.1"/>
    </source>
</evidence>
<dbReference type="GO" id="GO:0016787">
    <property type="term" value="F:hydrolase activity"/>
    <property type="evidence" value="ECO:0007669"/>
    <property type="project" value="UniProtKB-KW"/>
</dbReference>
<keyword evidence="2 4" id="KW-0378">Hydrolase</keyword>
<dbReference type="InterPro" id="IPR000868">
    <property type="entry name" value="Isochorismatase-like_dom"/>
</dbReference>
<dbReference type="Gene3D" id="3.40.50.850">
    <property type="entry name" value="Isochorismatase-like"/>
    <property type="match status" value="1"/>
</dbReference>
<name>A0A428N5U4_9BACI</name>
<proteinExistence type="inferred from homology"/>
<evidence type="ECO:0000313" key="5">
    <source>
        <dbReference type="Proteomes" id="UP000275076"/>
    </source>
</evidence>
<feature type="domain" description="Isochorismatase-like" evidence="3">
    <location>
        <begin position="6"/>
        <end position="170"/>
    </location>
</feature>
<evidence type="ECO:0000256" key="1">
    <source>
        <dbReference type="ARBA" id="ARBA00006336"/>
    </source>
</evidence>
<accession>A0A428N5U4</accession>
<keyword evidence="5" id="KW-1185">Reference proteome</keyword>
<dbReference type="InterPro" id="IPR036380">
    <property type="entry name" value="Isochorismatase-like_sf"/>
</dbReference>
<dbReference type="PANTHER" id="PTHR43540">
    <property type="entry name" value="PEROXYUREIDOACRYLATE/UREIDOACRYLATE AMIDOHYDROLASE-RELATED"/>
    <property type="match status" value="1"/>
</dbReference>
<comment type="caution">
    <text evidence="4">The sequence shown here is derived from an EMBL/GenBank/DDBJ whole genome shotgun (WGS) entry which is preliminary data.</text>
</comment>
<dbReference type="PANTHER" id="PTHR43540:SF6">
    <property type="entry name" value="ISOCHORISMATASE-LIKE DOMAIN-CONTAINING PROTEIN"/>
    <property type="match status" value="1"/>
</dbReference>
<evidence type="ECO:0000256" key="2">
    <source>
        <dbReference type="ARBA" id="ARBA00022801"/>
    </source>
</evidence>
<dbReference type="OrthoDB" id="257098at2"/>
<dbReference type="EMBL" id="RBVX01000007">
    <property type="protein sequence ID" value="RSL33639.1"/>
    <property type="molecule type" value="Genomic_DNA"/>
</dbReference>
<protein>
    <submittedName>
        <fullName evidence="4">Cysteine hydrolase</fullName>
    </submittedName>
</protein>
<dbReference type="Proteomes" id="UP000275076">
    <property type="component" value="Unassembled WGS sequence"/>
</dbReference>